<dbReference type="InterPro" id="IPR027417">
    <property type="entry name" value="P-loop_NTPase"/>
</dbReference>
<dbReference type="AlphaFoldDB" id="A0A7C9P3L9"/>
<protein>
    <submittedName>
        <fullName evidence="2">ATP-binding cassette domain-containing protein</fullName>
    </submittedName>
</protein>
<dbReference type="Pfam" id="PF00005">
    <property type="entry name" value="ABC_tran"/>
    <property type="match status" value="1"/>
</dbReference>
<keyword evidence="2" id="KW-0547">Nucleotide-binding</keyword>
<gene>
    <name evidence="2" type="ORF">GZ085_09915</name>
</gene>
<comment type="caution">
    <text evidence="2">The sequence shown here is derived from an EMBL/GenBank/DDBJ whole genome shotgun (WGS) entry which is preliminary data.</text>
</comment>
<name>A0A7C9P3L9_9PROT</name>
<reference evidence="2 3" key="1">
    <citation type="submission" date="2019-09" db="EMBL/GenBank/DDBJ databases">
        <title>H2 Metabolism Revealed by Metagenomic Analysis in Subglacial Sediment of East Antarctica.</title>
        <authorList>
            <person name="Yang Z."/>
            <person name="Zhang Y."/>
            <person name="Lv Y."/>
            <person name="Yan W."/>
            <person name="Xiao X."/>
            <person name="Sun B."/>
            <person name="Ma H."/>
        </authorList>
    </citation>
    <scope>NUCLEOTIDE SEQUENCE [LARGE SCALE GENOMIC DNA]</scope>
    <source>
        <strain evidence="2">Bin2_2</strain>
    </source>
</reference>
<proteinExistence type="predicted"/>
<dbReference type="InterPro" id="IPR050683">
    <property type="entry name" value="Bact_Polysacc_Export_ATP-bd"/>
</dbReference>
<dbReference type="Proteomes" id="UP000483432">
    <property type="component" value="Unassembled WGS sequence"/>
</dbReference>
<keyword evidence="2" id="KW-0067">ATP-binding</keyword>
<dbReference type="EMBL" id="JAAFGW010000146">
    <property type="protein sequence ID" value="NDP48686.1"/>
    <property type="molecule type" value="Genomic_DNA"/>
</dbReference>
<evidence type="ECO:0000313" key="3">
    <source>
        <dbReference type="Proteomes" id="UP000483432"/>
    </source>
</evidence>
<dbReference type="Gene3D" id="3.40.50.300">
    <property type="entry name" value="P-loop containing nucleotide triphosphate hydrolases"/>
    <property type="match status" value="1"/>
</dbReference>
<feature type="domain" description="ABC transporter" evidence="1">
    <location>
        <begin position="61"/>
        <end position="102"/>
    </location>
</feature>
<dbReference type="InterPro" id="IPR003439">
    <property type="entry name" value="ABC_transporter-like_ATP-bd"/>
</dbReference>
<dbReference type="PANTHER" id="PTHR46743">
    <property type="entry name" value="TEICHOIC ACIDS EXPORT ATP-BINDING PROTEIN TAGH"/>
    <property type="match status" value="1"/>
</dbReference>
<sequence>MTFAIRVENLSKRYLINHLNSGGPRSIREILARPFSRIQPVPQIEEEQAQSGSSVEQFWALRDVSFEVEEGERVAIIGGNGAGKSTLLKILSRITEPTSGQVA</sequence>
<feature type="non-terminal residue" evidence="2">
    <location>
        <position position="103"/>
    </location>
</feature>
<dbReference type="SUPFAM" id="SSF52540">
    <property type="entry name" value="P-loop containing nucleoside triphosphate hydrolases"/>
    <property type="match status" value="1"/>
</dbReference>
<organism evidence="2 3">
    <name type="scientific">Sulfuriferula multivorans</name>
    <dbReference type="NCBI Taxonomy" id="1559896"/>
    <lineage>
        <taxon>Bacteria</taxon>
        <taxon>Pseudomonadati</taxon>
        <taxon>Pseudomonadota</taxon>
        <taxon>Betaproteobacteria</taxon>
        <taxon>Nitrosomonadales</taxon>
        <taxon>Sulfuricellaceae</taxon>
        <taxon>Sulfuriferula</taxon>
    </lineage>
</organism>
<accession>A0A7C9P3L9</accession>
<dbReference type="GO" id="GO:0016887">
    <property type="term" value="F:ATP hydrolysis activity"/>
    <property type="evidence" value="ECO:0007669"/>
    <property type="project" value="InterPro"/>
</dbReference>
<evidence type="ECO:0000259" key="1">
    <source>
        <dbReference type="Pfam" id="PF00005"/>
    </source>
</evidence>
<dbReference type="PANTHER" id="PTHR46743:SF2">
    <property type="entry name" value="TEICHOIC ACIDS EXPORT ATP-BINDING PROTEIN TAGH"/>
    <property type="match status" value="1"/>
</dbReference>
<evidence type="ECO:0000313" key="2">
    <source>
        <dbReference type="EMBL" id="NDP48686.1"/>
    </source>
</evidence>
<dbReference type="GO" id="GO:0005524">
    <property type="term" value="F:ATP binding"/>
    <property type="evidence" value="ECO:0007669"/>
    <property type="project" value="UniProtKB-KW"/>
</dbReference>